<keyword evidence="3" id="KW-0325">Glycoprotein</keyword>
<dbReference type="EMBL" id="MKHE01000017">
    <property type="protein sequence ID" value="OWK06929.1"/>
    <property type="molecule type" value="Genomic_DNA"/>
</dbReference>
<dbReference type="Gene3D" id="3.10.250.10">
    <property type="entry name" value="SRCR-like domain"/>
    <property type="match status" value="3"/>
</dbReference>
<dbReference type="SMART" id="SM00202">
    <property type="entry name" value="SR"/>
    <property type="match status" value="2"/>
</dbReference>
<evidence type="ECO:0000313" key="7">
    <source>
        <dbReference type="EMBL" id="OWK06929.1"/>
    </source>
</evidence>
<keyword evidence="1" id="KW-0732">Signal</keyword>
<feature type="disulfide bond" evidence="4">
    <location>
        <begin position="221"/>
        <end position="231"/>
    </location>
</feature>
<dbReference type="PROSITE" id="PS50287">
    <property type="entry name" value="SRCR_2"/>
    <property type="match status" value="3"/>
</dbReference>
<dbReference type="InterPro" id="IPR036772">
    <property type="entry name" value="SRCR-like_dom_sf"/>
</dbReference>
<gene>
    <name evidence="7" type="ORF">Celaphus_00018490</name>
</gene>
<evidence type="ECO:0000256" key="1">
    <source>
        <dbReference type="ARBA" id="ARBA00022729"/>
    </source>
</evidence>
<comment type="caution">
    <text evidence="4">Lacks conserved residue(s) required for the propagation of feature annotation.</text>
</comment>
<feature type="domain" description="SRCR" evidence="6">
    <location>
        <begin position="108"/>
        <end position="149"/>
    </location>
</feature>
<dbReference type="SUPFAM" id="SSF56487">
    <property type="entry name" value="SRCR-like"/>
    <property type="match status" value="3"/>
</dbReference>
<feature type="disulfide bond" evidence="4">
    <location>
        <begin position="291"/>
        <end position="355"/>
    </location>
</feature>
<name>A0A212CLM2_CEREH</name>
<dbReference type="InterPro" id="IPR018114">
    <property type="entry name" value="TRYPSIN_HIS"/>
</dbReference>
<dbReference type="GO" id="GO:0016020">
    <property type="term" value="C:membrane"/>
    <property type="evidence" value="ECO:0007669"/>
    <property type="project" value="InterPro"/>
</dbReference>
<organism evidence="7 8">
    <name type="scientific">Cervus elaphus hippelaphus</name>
    <name type="common">European red deer</name>
    <dbReference type="NCBI Taxonomy" id="46360"/>
    <lineage>
        <taxon>Eukaryota</taxon>
        <taxon>Metazoa</taxon>
        <taxon>Chordata</taxon>
        <taxon>Craniata</taxon>
        <taxon>Vertebrata</taxon>
        <taxon>Euteleostomi</taxon>
        <taxon>Mammalia</taxon>
        <taxon>Eutheria</taxon>
        <taxon>Laurasiatheria</taxon>
        <taxon>Artiodactyla</taxon>
        <taxon>Ruminantia</taxon>
        <taxon>Pecora</taxon>
        <taxon>Cervidae</taxon>
        <taxon>Cervinae</taxon>
        <taxon>Cervus</taxon>
    </lineage>
</organism>
<protein>
    <submittedName>
        <fullName evidence="7">PRSS12</fullName>
    </submittedName>
</protein>
<dbReference type="AlphaFoldDB" id="A0A212CLM2"/>
<dbReference type="InterPro" id="IPR001254">
    <property type="entry name" value="Trypsin_dom"/>
</dbReference>
<dbReference type="PROSITE" id="PS50240">
    <property type="entry name" value="TRYPSIN_DOM"/>
    <property type="match status" value="1"/>
</dbReference>
<evidence type="ECO:0000256" key="2">
    <source>
        <dbReference type="ARBA" id="ARBA00023157"/>
    </source>
</evidence>
<feature type="disulfide bond" evidence="4">
    <location>
        <begin position="335"/>
        <end position="345"/>
    </location>
</feature>
<dbReference type="InterPro" id="IPR009003">
    <property type="entry name" value="Peptidase_S1_PA"/>
</dbReference>
<dbReference type="PROSITE" id="PS00420">
    <property type="entry name" value="SRCR_1"/>
    <property type="match status" value="2"/>
</dbReference>
<comment type="caution">
    <text evidence="7">The sequence shown here is derived from an EMBL/GenBank/DDBJ whole genome shotgun (WGS) entry which is preliminary data.</text>
</comment>
<dbReference type="PROSITE" id="PS00134">
    <property type="entry name" value="TRYPSIN_HIS"/>
    <property type="match status" value="1"/>
</dbReference>
<dbReference type="Pfam" id="PF00089">
    <property type="entry name" value="Trypsin"/>
    <property type="match status" value="1"/>
</dbReference>
<feature type="domain" description="SRCR" evidence="6">
    <location>
        <begin position="266"/>
        <end position="366"/>
    </location>
</feature>
<reference evidence="7 8" key="1">
    <citation type="journal article" date="2018" name="Mol. Genet. Genomics">
        <title>The red deer Cervus elaphus genome CerEla1.0: sequencing, annotating, genes, and chromosomes.</title>
        <authorList>
            <person name="Bana N.A."/>
            <person name="Nyiri A."/>
            <person name="Nagy J."/>
            <person name="Frank K."/>
            <person name="Nagy T."/>
            <person name="Steger V."/>
            <person name="Schiller M."/>
            <person name="Lakatos P."/>
            <person name="Sugar L."/>
            <person name="Horn P."/>
            <person name="Barta E."/>
            <person name="Orosz L."/>
        </authorList>
    </citation>
    <scope>NUCLEOTIDE SEQUENCE [LARGE SCALE GENOMIC DNA]</scope>
    <source>
        <strain evidence="7">Hungarian</strain>
    </source>
</reference>
<dbReference type="GO" id="GO:0006508">
    <property type="term" value="P:proteolysis"/>
    <property type="evidence" value="ECO:0007669"/>
    <property type="project" value="InterPro"/>
</dbReference>
<evidence type="ECO:0000313" key="8">
    <source>
        <dbReference type="Proteomes" id="UP000242450"/>
    </source>
</evidence>
<feature type="disulfide bond" evidence="4">
    <location>
        <begin position="304"/>
        <end position="365"/>
    </location>
</feature>
<dbReference type="OrthoDB" id="536948at2759"/>
<dbReference type="PANTHER" id="PTHR48071:SF18">
    <property type="entry name" value="DELETED IN MALIGNANT BRAIN TUMORS 1 PROTEIN-RELATED"/>
    <property type="match status" value="1"/>
</dbReference>
<evidence type="ECO:0000259" key="5">
    <source>
        <dbReference type="PROSITE" id="PS50240"/>
    </source>
</evidence>
<sequence>ALIKISLHSINLTLSIVLPEEKESQNKPCFLNWALFPFIGVMSVAEEMKKIYCFVKKTSGRAGHVLRWQLLSCVAFPMVKRKKNFIFLLYFYSVFNIPDEKSPAFPILRLVGGSSVREGRVEVYHAGQWGTVCDDQWDDADAEVVCRQLDGVIRLAGGKGSHEGRLEVYHRGQWGTVCSDGWTDLNTYVVCRQLGFKYGKQASANHFEESMGPIWLNGVSCSGKEANFLQCSRRPWGSHDCSHREDVGISCYPGGNGFRFSLGFPIRLMDGENKKEGRVEVFINGQWGTVCDDGWTDKDATVICRQLGYKGPARARSMAYFGEGEGPIHMDNVKCTGNERSLADCVKQDIGDHNCRHNEDAGVICDYFGKKASGNSSKESLSSVCGLRLLSPRQKRIVGGKNSLRGSWPWQVSLRLRSSHGDGRLLCGATLLSSCWVLTAAHCFKRDTIAAGNCQETSALKIRNISIIRNYKDEAQKYGNNTRNYVVRVGDYHTLVPEEFEEEIGVKQIVTHRHYCPHSNDYDIA</sequence>
<feature type="non-terminal residue" evidence="7">
    <location>
        <position position="1"/>
    </location>
</feature>
<evidence type="ECO:0000256" key="4">
    <source>
        <dbReference type="PROSITE-ProRule" id="PRU00196"/>
    </source>
</evidence>
<feature type="non-terminal residue" evidence="7">
    <location>
        <position position="525"/>
    </location>
</feature>
<keyword evidence="8" id="KW-1185">Reference proteome</keyword>
<dbReference type="Gene3D" id="2.40.10.10">
    <property type="entry name" value="Trypsin-like serine proteases"/>
    <property type="match status" value="1"/>
</dbReference>
<dbReference type="PRINTS" id="PR00258">
    <property type="entry name" value="SPERACTRCPTR"/>
</dbReference>
<accession>A0A212CLM2</accession>
<dbReference type="InterPro" id="IPR001190">
    <property type="entry name" value="SRCR"/>
</dbReference>
<keyword evidence="2 4" id="KW-1015">Disulfide bond</keyword>
<dbReference type="GO" id="GO:0004252">
    <property type="term" value="F:serine-type endopeptidase activity"/>
    <property type="evidence" value="ECO:0007669"/>
    <property type="project" value="InterPro"/>
</dbReference>
<dbReference type="Pfam" id="PF00530">
    <property type="entry name" value="SRCR"/>
    <property type="match status" value="3"/>
</dbReference>
<proteinExistence type="predicted"/>
<dbReference type="InterPro" id="IPR043504">
    <property type="entry name" value="Peptidase_S1_PA_chymotrypsin"/>
</dbReference>
<dbReference type="FunFam" id="3.10.250.10:FF:000005">
    <property type="entry name" value="Neurotrypsin isoform A"/>
    <property type="match status" value="2"/>
</dbReference>
<dbReference type="PANTHER" id="PTHR48071">
    <property type="entry name" value="SRCR DOMAIN-CONTAINING PROTEIN"/>
    <property type="match status" value="1"/>
</dbReference>
<evidence type="ECO:0000256" key="3">
    <source>
        <dbReference type="ARBA" id="ARBA00023180"/>
    </source>
</evidence>
<dbReference type="SUPFAM" id="SSF50494">
    <property type="entry name" value="Trypsin-like serine proteases"/>
    <property type="match status" value="1"/>
</dbReference>
<feature type="domain" description="Peptidase S1" evidence="5">
    <location>
        <begin position="397"/>
        <end position="525"/>
    </location>
</feature>
<dbReference type="Proteomes" id="UP000242450">
    <property type="component" value="Chromosome 17"/>
</dbReference>
<feature type="domain" description="SRCR" evidence="6">
    <location>
        <begin position="153"/>
        <end position="252"/>
    </location>
</feature>
<evidence type="ECO:0000259" key="6">
    <source>
        <dbReference type="PROSITE" id="PS50287"/>
    </source>
</evidence>